<dbReference type="GeneID" id="113983307"/>
<protein>
    <submittedName>
        <fullName evidence="3">Translation initiation factor IF-2-like</fullName>
    </submittedName>
</protein>
<dbReference type="RefSeq" id="XP_039243766.1">
    <property type="nucleotide sequence ID" value="XM_039387832.1"/>
</dbReference>
<evidence type="ECO:0000313" key="3">
    <source>
        <dbReference type="RefSeq" id="XP_039243766.1"/>
    </source>
</evidence>
<feature type="region of interest" description="Disordered" evidence="1">
    <location>
        <begin position="53"/>
        <end position="287"/>
    </location>
</feature>
<keyword evidence="2" id="KW-1185">Reference proteome</keyword>
<feature type="compositionally biased region" description="Basic and acidic residues" evidence="1">
    <location>
        <begin position="246"/>
        <end position="259"/>
    </location>
</feature>
<organism evidence="2 3">
    <name type="scientific">Pipra filicauda</name>
    <name type="common">Wire-tailed manakin</name>
    <dbReference type="NCBI Taxonomy" id="649802"/>
    <lineage>
        <taxon>Eukaryota</taxon>
        <taxon>Metazoa</taxon>
        <taxon>Chordata</taxon>
        <taxon>Craniata</taxon>
        <taxon>Vertebrata</taxon>
        <taxon>Euteleostomi</taxon>
        <taxon>Archelosauria</taxon>
        <taxon>Archosauria</taxon>
        <taxon>Dinosauria</taxon>
        <taxon>Saurischia</taxon>
        <taxon>Theropoda</taxon>
        <taxon>Coelurosauria</taxon>
        <taxon>Aves</taxon>
        <taxon>Neognathae</taxon>
        <taxon>Neoaves</taxon>
        <taxon>Telluraves</taxon>
        <taxon>Australaves</taxon>
        <taxon>Passeriformes</taxon>
        <taxon>Pipridae</taxon>
        <taxon>Pipra</taxon>
    </lineage>
</organism>
<feature type="compositionally biased region" description="Polar residues" evidence="1">
    <location>
        <begin position="105"/>
        <end position="115"/>
    </location>
</feature>
<proteinExistence type="predicted"/>
<evidence type="ECO:0000256" key="1">
    <source>
        <dbReference type="SAM" id="MobiDB-lite"/>
    </source>
</evidence>
<accession>A0A7R5KR66</accession>
<dbReference type="AlphaFoldDB" id="A0A7R5KR66"/>
<evidence type="ECO:0000313" key="2">
    <source>
        <dbReference type="Proteomes" id="UP000504627"/>
    </source>
</evidence>
<dbReference type="Proteomes" id="UP000504627">
    <property type="component" value="Unplaced"/>
</dbReference>
<gene>
    <name evidence="3" type="primary">LOC113983307</name>
</gene>
<name>A0A7R5KR66_9PASS</name>
<reference evidence="3" key="1">
    <citation type="submission" date="2025-08" db="UniProtKB">
        <authorList>
            <consortium name="RefSeq"/>
        </authorList>
    </citation>
    <scope>IDENTIFICATION</scope>
    <source>
        <tissue evidence="3">Muscle</tissue>
    </source>
</reference>
<dbReference type="InParanoid" id="A0A7R5KR66"/>
<sequence length="287" mass="30035">MALGLMYSRPWNHIAVAEQEVLKGEKPDGQIHLQTHRGEKVREHSSWTDYRARTAEQGTEGAIQGRTGTSPFDPRVPNTPAQRTTAGPVKRHKDRTKPLKRENSTDSPPGQTSPSGRAPRAPPRAEHVPGAVRAPALGSSPDSLLAGPGHLRQPPTPPAAANTNTSGSRQHLRPPRAGPFLQAPGTSHPGRDGNGGGCPREGRKEGGAGPAAAPAALPRGEEEEEGKHRCCPAGHGVGAGVVPRAGGRDSDKGLSRESAFRAAPRPREPPAGGEGAARAAHRPRLPL</sequence>